<proteinExistence type="inferred from homology"/>
<dbReference type="SUPFAM" id="SSF111283">
    <property type="entry name" value="Putative modulator of DNA gyrase, PmbA/TldD"/>
    <property type="match status" value="1"/>
</dbReference>
<evidence type="ECO:0000259" key="3">
    <source>
        <dbReference type="Pfam" id="PF19289"/>
    </source>
</evidence>
<dbReference type="PANTHER" id="PTHR43421">
    <property type="entry name" value="METALLOPROTEASE PMBA"/>
    <property type="match status" value="1"/>
</dbReference>
<reference evidence="5 6" key="1">
    <citation type="submission" date="2019-04" db="EMBL/GenBank/DDBJ databases">
        <title>Chitiniphilus eburnea sp. nov., a novel chitinolytic bacterium isolated from aquaculture sludge.</title>
        <authorList>
            <person name="Sheng M."/>
        </authorList>
    </citation>
    <scope>NUCLEOTIDE SEQUENCE [LARGE SCALE GENOMIC DNA]</scope>
    <source>
        <strain evidence="5 6">HX-2-15</strain>
    </source>
</reference>
<dbReference type="InterPro" id="IPR047657">
    <property type="entry name" value="PmbA"/>
</dbReference>
<protein>
    <submittedName>
        <fullName evidence="5">Metalloprotease PmbA</fullName>
    </submittedName>
</protein>
<dbReference type="NCBIfam" id="NF008268">
    <property type="entry name" value="PRK11040.1"/>
    <property type="match status" value="1"/>
</dbReference>
<dbReference type="PANTHER" id="PTHR43421:SF1">
    <property type="entry name" value="METALLOPROTEASE PMBA"/>
    <property type="match status" value="1"/>
</dbReference>
<evidence type="ECO:0000256" key="1">
    <source>
        <dbReference type="ARBA" id="ARBA00005836"/>
    </source>
</evidence>
<dbReference type="OrthoDB" id="9803618at2"/>
<dbReference type="AlphaFoldDB" id="A0A4U0PIC8"/>
<organism evidence="5 6">
    <name type="scientific">Chitiniphilus eburneus</name>
    <dbReference type="NCBI Taxonomy" id="2571148"/>
    <lineage>
        <taxon>Bacteria</taxon>
        <taxon>Pseudomonadati</taxon>
        <taxon>Pseudomonadota</taxon>
        <taxon>Betaproteobacteria</taxon>
        <taxon>Neisseriales</taxon>
        <taxon>Chitinibacteraceae</taxon>
        <taxon>Chitiniphilus</taxon>
    </lineage>
</organism>
<dbReference type="InterPro" id="IPR002510">
    <property type="entry name" value="Metalloprtase-TldD/E_N"/>
</dbReference>
<keyword evidence="5" id="KW-0645">Protease</keyword>
<evidence type="ECO:0000313" key="5">
    <source>
        <dbReference type="EMBL" id="TJZ67766.1"/>
    </source>
</evidence>
<dbReference type="InterPro" id="IPR036059">
    <property type="entry name" value="TldD/PmbA_sf"/>
</dbReference>
<comment type="caution">
    <text evidence="5">The sequence shown here is derived from an EMBL/GenBank/DDBJ whole genome shotgun (WGS) entry which is preliminary data.</text>
</comment>
<feature type="domain" description="Metalloprotease TldD/E C-terminal" evidence="3">
    <location>
        <begin position="235"/>
        <end position="442"/>
    </location>
</feature>
<keyword evidence="5" id="KW-0378">Hydrolase</keyword>
<feature type="domain" description="Metalloprotease TldD/E N-terminal" evidence="2">
    <location>
        <begin position="30"/>
        <end position="94"/>
    </location>
</feature>
<evidence type="ECO:0000259" key="4">
    <source>
        <dbReference type="Pfam" id="PF19290"/>
    </source>
</evidence>
<dbReference type="InterPro" id="IPR045569">
    <property type="entry name" value="Metalloprtase-TldD/E_C"/>
</dbReference>
<keyword evidence="6" id="KW-1185">Reference proteome</keyword>
<dbReference type="GO" id="GO:0005829">
    <property type="term" value="C:cytosol"/>
    <property type="evidence" value="ECO:0007669"/>
    <property type="project" value="TreeGrafter"/>
</dbReference>
<keyword evidence="5" id="KW-0482">Metalloprotease</keyword>
<sequence length="443" mass="46774">MSAFSFSEQQLQQLAAQVLDQASAQGATAADVEVSESVGQNVSVRLGEVETIEYNRDKGVGVTVYMGQRKGHASTSDFSPQALSDTVQAALAIARYTAEDPFAGLPDVASLATSFPDLDLYHPWALPVEGAIELAQACEQAARDVDPRIRNSDGGSLSTHASRWAYADSLGFSGAGTGTRYSLSAAVIAEENGAMQRDYWYSATRAHADLDSAASIGRKAGERAVRRLGARRCKTGEYPVLFEAPVASSLLSHWVSAVSGSSLYRKSSFLLDSLGTQVFAPCVEIVEDPFLKKGLASGSFDAEGVATHRRELVSAGVLSGYFLSSYSARKLGMSSTGNAGGPHNLLVTPTATFESLLAQLGTGLLVTELLGHGINLVTGDYSRGAAGFWVENGVIQYPVEEITVAGNLRDMFHDIVGIGDDVLMSSSRRVGSILIGKMTVAGE</sequence>
<dbReference type="Proteomes" id="UP000310016">
    <property type="component" value="Unassembled WGS sequence"/>
</dbReference>
<evidence type="ECO:0000259" key="2">
    <source>
        <dbReference type="Pfam" id="PF01523"/>
    </source>
</evidence>
<dbReference type="GO" id="GO:0006508">
    <property type="term" value="P:proteolysis"/>
    <property type="evidence" value="ECO:0007669"/>
    <property type="project" value="UniProtKB-KW"/>
</dbReference>
<feature type="domain" description="Metalloprotease TldD/E central" evidence="4">
    <location>
        <begin position="121"/>
        <end position="228"/>
    </location>
</feature>
<gene>
    <name evidence="5" type="primary">pmbA</name>
    <name evidence="5" type="ORF">FAZ21_16140</name>
</gene>
<dbReference type="EMBL" id="SUMF01000026">
    <property type="protein sequence ID" value="TJZ67766.1"/>
    <property type="molecule type" value="Genomic_DNA"/>
</dbReference>
<comment type="similarity">
    <text evidence="1">Belongs to the peptidase U62 family.</text>
</comment>
<dbReference type="Pfam" id="PF19290">
    <property type="entry name" value="PmbA_TldD_2nd"/>
    <property type="match status" value="1"/>
</dbReference>
<dbReference type="InterPro" id="IPR045570">
    <property type="entry name" value="Metalloprtase-TldD/E_cen_dom"/>
</dbReference>
<dbReference type="GO" id="GO:0008237">
    <property type="term" value="F:metallopeptidase activity"/>
    <property type="evidence" value="ECO:0007669"/>
    <property type="project" value="UniProtKB-KW"/>
</dbReference>
<name>A0A4U0PIC8_9NEIS</name>
<dbReference type="Gene3D" id="3.30.2290.10">
    <property type="entry name" value="PmbA/TldD superfamily"/>
    <property type="match status" value="1"/>
</dbReference>
<accession>A0A4U0PIC8</accession>
<dbReference type="InterPro" id="IPR035068">
    <property type="entry name" value="TldD/PmbA_N"/>
</dbReference>
<dbReference type="Pfam" id="PF01523">
    <property type="entry name" value="PmbA_TldD_1st"/>
    <property type="match status" value="1"/>
</dbReference>
<evidence type="ECO:0000313" key="6">
    <source>
        <dbReference type="Proteomes" id="UP000310016"/>
    </source>
</evidence>
<dbReference type="RefSeq" id="WP_136774477.1">
    <property type="nucleotide sequence ID" value="NZ_CP156074.1"/>
</dbReference>
<dbReference type="Pfam" id="PF19289">
    <property type="entry name" value="PmbA_TldD_3rd"/>
    <property type="match status" value="1"/>
</dbReference>